<reference evidence="4 5" key="1">
    <citation type="submission" date="2024-09" db="EMBL/GenBank/DDBJ databases">
        <authorList>
            <person name="Sun Q."/>
            <person name="Mori K."/>
        </authorList>
    </citation>
    <scope>NUCLEOTIDE SEQUENCE [LARGE SCALE GENOMIC DNA]</scope>
    <source>
        <strain evidence="4 5">CGMCC 1.9126</strain>
    </source>
</reference>
<dbReference type="Proteomes" id="UP001589738">
    <property type="component" value="Unassembled WGS sequence"/>
</dbReference>
<dbReference type="PIRSF" id="PIRSF000112">
    <property type="entry name" value="Glycerol_dehydrogenase"/>
    <property type="match status" value="1"/>
</dbReference>
<name>A0ABV6KY29_9BACI</name>
<protein>
    <submittedName>
        <fullName evidence="4">Iron-containing alcohol dehydrogenase family protein</fullName>
    </submittedName>
</protein>
<comment type="caution">
    <text evidence="4">The sequence shown here is derived from an EMBL/GenBank/DDBJ whole genome shotgun (WGS) entry which is preliminary data.</text>
</comment>
<dbReference type="PANTHER" id="PTHR43616:SF3">
    <property type="entry name" value="HYDROXYCARBOXYLATE DEHYDROGENASE A"/>
    <property type="match status" value="1"/>
</dbReference>
<keyword evidence="5" id="KW-1185">Reference proteome</keyword>
<dbReference type="InterPro" id="IPR016205">
    <property type="entry name" value="Glycerol_DH"/>
</dbReference>
<dbReference type="Gene3D" id="3.40.50.1970">
    <property type="match status" value="1"/>
</dbReference>
<dbReference type="Gene3D" id="1.20.1090.10">
    <property type="entry name" value="Dehydroquinate synthase-like - alpha domain"/>
    <property type="match status" value="1"/>
</dbReference>
<feature type="domain" description="Alcohol dehydrogenase iron-type/glycerol dehydrogenase GldA" evidence="3">
    <location>
        <begin position="10"/>
        <end position="145"/>
    </location>
</feature>
<keyword evidence="1" id="KW-0479">Metal-binding</keyword>
<dbReference type="InterPro" id="IPR001670">
    <property type="entry name" value="ADH_Fe/GldA"/>
</dbReference>
<evidence type="ECO:0000256" key="2">
    <source>
        <dbReference type="ARBA" id="ARBA00023002"/>
    </source>
</evidence>
<evidence type="ECO:0000313" key="4">
    <source>
        <dbReference type="EMBL" id="MFC0478237.1"/>
    </source>
</evidence>
<accession>A0ABV6KY29</accession>
<sequence length="363" mass="39940">MTKLEVRGAPSYYACHEGSLNDLENLLLLNSINHCLVIHGEQSWKAAAPYFPNMSHVKLTFVSYQGECSLIEVQRISTIVSGTNIDAIIGIGGGKVLDLAKAVANETNKEAILIPTLASTCAAWTPLSVFYTEEGEFTHYTIFPKSTLIVLIEPRIILHSPIKYVRAGIADTLAKWYEADVLVRDLQDLPLPVKIAHQSARLCQIVLLEHSQTALNAMEAKTSSPAFLQVIETIIVAGGMVGGFGDRYGRIAAAHSVHNGLTVAHETHHLLHGEKVAYGILVQLVLEENLEEVASLLPFYRALELPIQLRDLELNRDNLEKLKAIAERTVASSESIHYLEKDFTSDDILTAILSLETFVDPLV</sequence>
<organism evidence="4 5">
    <name type="scientific">Robertmurraya beringensis</name>
    <dbReference type="NCBI Taxonomy" id="641660"/>
    <lineage>
        <taxon>Bacteria</taxon>
        <taxon>Bacillati</taxon>
        <taxon>Bacillota</taxon>
        <taxon>Bacilli</taxon>
        <taxon>Bacillales</taxon>
        <taxon>Bacillaceae</taxon>
        <taxon>Robertmurraya</taxon>
    </lineage>
</organism>
<evidence type="ECO:0000259" key="3">
    <source>
        <dbReference type="Pfam" id="PF00465"/>
    </source>
</evidence>
<dbReference type="CDD" id="cd08172">
    <property type="entry name" value="GlyDH-like"/>
    <property type="match status" value="1"/>
</dbReference>
<proteinExistence type="predicted"/>
<dbReference type="Pfam" id="PF00465">
    <property type="entry name" value="Fe-ADH"/>
    <property type="match status" value="1"/>
</dbReference>
<dbReference type="RefSeq" id="WP_160546310.1">
    <property type="nucleotide sequence ID" value="NZ_JBHLUU010000128.1"/>
</dbReference>
<keyword evidence="2" id="KW-0560">Oxidoreductase</keyword>
<dbReference type="EMBL" id="JBHLUU010000128">
    <property type="protein sequence ID" value="MFC0478237.1"/>
    <property type="molecule type" value="Genomic_DNA"/>
</dbReference>
<evidence type="ECO:0000256" key="1">
    <source>
        <dbReference type="ARBA" id="ARBA00022723"/>
    </source>
</evidence>
<dbReference type="PANTHER" id="PTHR43616">
    <property type="entry name" value="GLYCEROL DEHYDROGENASE"/>
    <property type="match status" value="1"/>
</dbReference>
<gene>
    <name evidence="4" type="ORF">ACFFHF_23910</name>
</gene>
<dbReference type="SUPFAM" id="SSF56796">
    <property type="entry name" value="Dehydroquinate synthase-like"/>
    <property type="match status" value="1"/>
</dbReference>
<evidence type="ECO:0000313" key="5">
    <source>
        <dbReference type="Proteomes" id="UP001589738"/>
    </source>
</evidence>